<dbReference type="PANTHER" id="PTHR13318">
    <property type="entry name" value="PARTNER OF PAIRED, ISOFORM B-RELATED"/>
    <property type="match status" value="1"/>
</dbReference>
<gene>
    <name evidence="2 3" type="primary">LOC124295296</name>
</gene>
<dbReference type="GeneID" id="124295296"/>
<evidence type="ECO:0000313" key="3">
    <source>
        <dbReference type="RefSeq" id="XP_046600768.1"/>
    </source>
</evidence>
<evidence type="ECO:0000313" key="2">
    <source>
        <dbReference type="RefSeq" id="XP_046600767.1"/>
    </source>
</evidence>
<protein>
    <submittedName>
        <fullName evidence="2 3">Uncharacterized protein LOC124295296</fullName>
    </submittedName>
</protein>
<proteinExistence type="predicted"/>
<organism evidence="1 3">
    <name type="scientific">Neodiprion lecontei</name>
    <name type="common">Redheaded pine sawfly</name>
    <dbReference type="NCBI Taxonomy" id="441921"/>
    <lineage>
        <taxon>Eukaryota</taxon>
        <taxon>Metazoa</taxon>
        <taxon>Ecdysozoa</taxon>
        <taxon>Arthropoda</taxon>
        <taxon>Hexapoda</taxon>
        <taxon>Insecta</taxon>
        <taxon>Pterygota</taxon>
        <taxon>Neoptera</taxon>
        <taxon>Endopterygota</taxon>
        <taxon>Hymenoptera</taxon>
        <taxon>Tenthredinoidea</taxon>
        <taxon>Diprionidae</taxon>
        <taxon>Diprioninae</taxon>
        <taxon>Neodiprion</taxon>
    </lineage>
</organism>
<dbReference type="SUPFAM" id="SSF52058">
    <property type="entry name" value="L domain-like"/>
    <property type="match status" value="1"/>
</dbReference>
<evidence type="ECO:0000313" key="1">
    <source>
        <dbReference type="Proteomes" id="UP000829291"/>
    </source>
</evidence>
<name>A0ABM3GKH3_NEOLC</name>
<dbReference type="RefSeq" id="XP_046600767.1">
    <property type="nucleotide sequence ID" value="XM_046744811.1"/>
</dbReference>
<dbReference type="PANTHER" id="PTHR13318:SF95">
    <property type="entry name" value="F-BOX PROTEIN YLR352W"/>
    <property type="match status" value="1"/>
</dbReference>
<reference evidence="2 3" key="1">
    <citation type="submission" date="2025-05" db="UniProtKB">
        <authorList>
            <consortium name="RefSeq"/>
        </authorList>
    </citation>
    <scope>IDENTIFICATION</scope>
    <source>
        <tissue evidence="2 3">Thorax and Abdomen</tissue>
    </source>
</reference>
<dbReference type="Proteomes" id="UP000829291">
    <property type="component" value="Chromosome 7"/>
</dbReference>
<keyword evidence="1" id="KW-1185">Reference proteome</keyword>
<sequence length="476" mass="55381">MPKLKQPTSLQELVFDFIVNHCANYCHQLSLKGDLEKLRQTITEIKTELFPWLPPILGQPSEFCENFFEIFLLRGYDTLKSSNICRPIAHNRAAAEIMMDVEIPGLICSDLHLEYLDIRDYRRFKILDALKMYDFPVFQALDYFPLENLTELWMINWCTNHELEIVGSRCRKLKILNISYSRNVTDDGLRALRPCADLRVIHFRCSVSKVTNDAINELLSTHTKLEEFNTISVKYLPGRDEIRIYDPCSRRQTLVCPSVKRYCIRGAVWSSDLNAIVTLFPNLTNLQFCCRSLIDLRVLQNLKNLKVLCFLGIHSVIIYIEQLLTVIGENISVIEIKMSSTAVGHLTQNDVNFVHKFCKNIQEFVFSYRPTIRMDKLLMPSFMKLKKLSIERCFMLTATIEFQEMPELEDLTLVNFEPIVDIISSIMLDNIRFGKLKMFHSMILEGKEHQRLNGLNQIAKEMNIDFSVVFFGDFEL</sequence>
<dbReference type="Gene3D" id="3.80.10.10">
    <property type="entry name" value="Ribonuclease Inhibitor"/>
    <property type="match status" value="2"/>
</dbReference>
<dbReference type="InterPro" id="IPR032675">
    <property type="entry name" value="LRR_dom_sf"/>
</dbReference>
<dbReference type="RefSeq" id="XP_046600768.1">
    <property type="nucleotide sequence ID" value="XM_046744812.1"/>
</dbReference>
<accession>A0ABM3GKH3</accession>